<dbReference type="SMART" id="SM00320">
    <property type="entry name" value="WD40"/>
    <property type="match status" value="7"/>
</dbReference>
<evidence type="ECO:0000256" key="2">
    <source>
        <dbReference type="ARBA" id="ARBA00022552"/>
    </source>
</evidence>
<dbReference type="InterPro" id="IPR012972">
    <property type="entry name" value="NLE"/>
</dbReference>
<keyword evidence="3 7" id="KW-0853">WD repeat</keyword>
<evidence type="ECO:0000256" key="4">
    <source>
        <dbReference type="ARBA" id="ARBA00022737"/>
    </source>
</evidence>
<feature type="repeat" description="WD" evidence="7">
    <location>
        <begin position="137"/>
        <end position="185"/>
    </location>
</feature>
<dbReference type="HAMAP" id="MF_03029">
    <property type="entry name" value="WDR12"/>
    <property type="match status" value="1"/>
</dbReference>
<dbReference type="GO" id="GO:0070545">
    <property type="term" value="C:PeBoW complex"/>
    <property type="evidence" value="ECO:0007669"/>
    <property type="project" value="TreeGrafter"/>
</dbReference>
<dbReference type="InterPro" id="IPR019775">
    <property type="entry name" value="WD40_repeat_CS"/>
</dbReference>
<accession>A0A6F9DW84</accession>
<dbReference type="PANTHER" id="PTHR19855">
    <property type="entry name" value="WD40 REPEAT PROTEIN 12, 37"/>
    <property type="match status" value="1"/>
</dbReference>
<dbReference type="CDD" id="cd00200">
    <property type="entry name" value="WD40"/>
    <property type="match status" value="1"/>
</dbReference>
<comment type="function">
    <text evidence="6">Required for maturation of ribosomal RNAs and formation of the large ribosomal subunit.</text>
</comment>
<dbReference type="PROSITE" id="PS50082">
    <property type="entry name" value="WD_REPEATS_2"/>
    <property type="match status" value="5"/>
</dbReference>
<gene>
    <name evidence="9" type="primary">Wdr12</name>
</gene>
<reference evidence="9" key="1">
    <citation type="submission" date="2020-04" db="EMBL/GenBank/DDBJ databases">
        <authorList>
            <person name="Neveu A P."/>
        </authorList>
    </citation>
    <scope>NUCLEOTIDE SEQUENCE</scope>
    <source>
        <tissue evidence="9">Whole embryo</tissue>
    </source>
</reference>
<dbReference type="PANTHER" id="PTHR19855:SF11">
    <property type="entry name" value="RIBOSOME BIOGENESIS PROTEIN WDR12"/>
    <property type="match status" value="1"/>
</dbReference>
<keyword evidence="2 6" id="KW-0698">rRNA processing</keyword>
<dbReference type="InterPro" id="IPR036322">
    <property type="entry name" value="WD40_repeat_dom_sf"/>
</dbReference>
<comment type="similarity">
    <text evidence="6">Belongs to the WD repeat WDR12/YTM1 family.</text>
</comment>
<dbReference type="Gene3D" id="2.130.10.10">
    <property type="entry name" value="YVTN repeat-like/Quinoprotein amine dehydrogenase"/>
    <property type="match status" value="3"/>
</dbReference>
<feature type="repeat" description="WD" evidence="7">
    <location>
        <begin position="345"/>
        <end position="387"/>
    </location>
</feature>
<sequence length="425" mass="47921">MAQIQVKFFTQQKKYEVSEAPFSVLGSVSGSDLCDLINKLRLEQDDESEKKSFDFIVNGEFLRSSLLQHIEEKGLSVESVLPVEYFEAKESPELKSSLSENDWISGIQLNKQHILTGTYDCSVNIWCRNSETKLATGLAHTEPIKSIAWIPSFGGENDSNEKLASTSQDQKIVLWDFDKEKNSLRPKFSCKGHSRSVESIAVNSKHETFASGSWDCTIKLWSASYVPEKGGLEDEQISSASKKKRAKLEQTGISRVPQMTVAGHTEVVSGLVWIDNNQLCSGSWDHTLRLWDMSEGKETSQLRGTKAILSVDYSKLNQTLVTGNTDRHVRLWDPRSTGSVVKSNLTSHHGWVTCVKWCKTNSNLLVTGSLDNLVKMWDIRSTKTPLFDLTAHTDKVMCLDWHKSEVSKNKIWNLFSINCNLFIFK</sequence>
<feature type="repeat" description="WD" evidence="7">
    <location>
        <begin position="261"/>
        <end position="301"/>
    </location>
</feature>
<dbReference type="EMBL" id="LR791820">
    <property type="protein sequence ID" value="CAB3267682.1"/>
    <property type="molecule type" value="mRNA"/>
</dbReference>
<name>A0A6F9DW84_9ASCI</name>
<proteinExistence type="evidence at transcript level"/>
<dbReference type="InterPro" id="IPR020472">
    <property type="entry name" value="WD40_PAC1"/>
</dbReference>
<evidence type="ECO:0000256" key="3">
    <source>
        <dbReference type="ARBA" id="ARBA00022574"/>
    </source>
</evidence>
<dbReference type="GO" id="GO:0000463">
    <property type="term" value="P:maturation of LSU-rRNA from tricistronic rRNA transcript (SSU-rRNA, 5.8S rRNA, LSU-rRNA)"/>
    <property type="evidence" value="ECO:0007669"/>
    <property type="project" value="UniProtKB-UniRule"/>
</dbReference>
<evidence type="ECO:0000256" key="6">
    <source>
        <dbReference type="HAMAP-Rule" id="MF_03029"/>
    </source>
</evidence>
<comment type="subcellular location">
    <subcellularLocation>
        <location evidence="6">Nucleus</location>
        <location evidence="6">Nucleolus</location>
    </subcellularLocation>
    <subcellularLocation>
        <location evidence="6">Nucleus</location>
        <location evidence="6">Nucleoplasm</location>
    </subcellularLocation>
</comment>
<dbReference type="Pfam" id="PF08154">
    <property type="entry name" value="NLE"/>
    <property type="match status" value="1"/>
</dbReference>
<dbReference type="PROSITE" id="PS50294">
    <property type="entry name" value="WD_REPEATS_REGION"/>
    <property type="match status" value="3"/>
</dbReference>
<protein>
    <recommendedName>
        <fullName evidence="6">Ribosome biogenesis protein WDR12 homolog</fullName>
    </recommendedName>
</protein>
<dbReference type="PROSITE" id="PS00678">
    <property type="entry name" value="WD_REPEATS_1"/>
    <property type="match status" value="3"/>
</dbReference>
<evidence type="ECO:0000256" key="7">
    <source>
        <dbReference type="PROSITE-ProRule" id="PRU00221"/>
    </source>
</evidence>
<dbReference type="GO" id="GO:0043021">
    <property type="term" value="F:ribonucleoprotein complex binding"/>
    <property type="evidence" value="ECO:0007669"/>
    <property type="project" value="UniProtKB-UniRule"/>
</dbReference>
<keyword evidence="1 6" id="KW-0690">Ribosome biogenesis</keyword>
<feature type="repeat" description="WD" evidence="7">
    <location>
        <begin position="308"/>
        <end position="342"/>
    </location>
</feature>
<keyword evidence="4" id="KW-0677">Repeat</keyword>
<feature type="domain" description="NLE" evidence="8">
    <location>
        <begin position="4"/>
        <end position="70"/>
    </location>
</feature>
<dbReference type="InterPro" id="IPR001680">
    <property type="entry name" value="WD40_rpt"/>
</dbReference>
<dbReference type="GO" id="GO:0000466">
    <property type="term" value="P:maturation of 5.8S rRNA from tricistronic rRNA transcript (SSU-rRNA, 5.8S rRNA, LSU-rRNA)"/>
    <property type="evidence" value="ECO:0007669"/>
    <property type="project" value="UniProtKB-UniRule"/>
</dbReference>
<keyword evidence="5 6" id="KW-0539">Nucleus</keyword>
<feature type="repeat" description="WD" evidence="7">
    <location>
        <begin position="190"/>
        <end position="222"/>
    </location>
</feature>
<dbReference type="PRINTS" id="PR00320">
    <property type="entry name" value="GPROTEINBRPT"/>
</dbReference>
<organism evidence="9">
    <name type="scientific">Phallusia mammillata</name>
    <dbReference type="NCBI Taxonomy" id="59560"/>
    <lineage>
        <taxon>Eukaryota</taxon>
        <taxon>Metazoa</taxon>
        <taxon>Chordata</taxon>
        <taxon>Tunicata</taxon>
        <taxon>Ascidiacea</taxon>
        <taxon>Phlebobranchia</taxon>
        <taxon>Ascidiidae</taxon>
        <taxon>Phallusia</taxon>
    </lineage>
</organism>
<evidence type="ECO:0000259" key="8">
    <source>
        <dbReference type="Pfam" id="PF08154"/>
    </source>
</evidence>
<dbReference type="AlphaFoldDB" id="A0A6F9DW84"/>
<dbReference type="Pfam" id="PF00400">
    <property type="entry name" value="WD40"/>
    <property type="match status" value="5"/>
</dbReference>
<evidence type="ECO:0000313" key="9">
    <source>
        <dbReference type="EMBL" id="CAB3267682.1"/>
    </source>
</evidence>
<dbReference type="GO" id="GO:0005654">
    <property type="term" value="C:nucleoplasm"/>
    <property type="evidence" value="ECO:0007669"/>
    <property type="project" value="UniProtKB-SubCell"/>
</dbReference>
<dbReference type="InterPro" id="IPR028599">
    <property type="entry name" value="WDR12/Ytm1"/>
</dbReference>
<evidence type="ECO:0000256" key="5">
    <source>
        <dbReference type="ARBA" id="ARBA00023242"/>
    </source>
</evidence>
<evidence type="ECO:0000256" key="1">
    <source>
        <dbReference type="ARBA" id="ARBA00022517"/>
    </source>
</evidence>
<dbReference type="InterPro" id="IPR015943">
    <property type="entry name" value="WD40/YVTN_repeat-like_dom_sf"/>
</dbReference>
<dbReference type="SUPFAM" id="SSF50978">
    <property type="entry name" value="WD40 repeat-like"/>
    <property type="match status" value="1"/>
</dbReference>
<dbReference type="GO" id="GO:0030687">
    <property type="term" value="C:preribosome, large subunit precursor"/>
    <property type="evidence" value="ECO:0007669"/>
    <property type="project" value="UniProtKB-UniRule"/>
</dbReference>